<comment type="caution">
    <text evidence="1">The sequence shown here is derived from an EMBL/GenBank/DDBJ whole genome shotgun (WGS) entry which is preliminary data.</text>
</comment>
<dbReference type="Proteomes" id="UP000593567">
    <property type="component" value="Unassembled WGS sequence"/>
</dbReference>
<accession>A0A7J7K3M9</accession>
<evidence type="ECO:0000313" key="2">
    <source>
        <dbReference type="Proteomes" id="UP000593567"/>
    </source>
</evidence>
<gene>
    <name evidence="1" type="ORF">EB796_008464</name>
</gene>
<organism evidence="1 2">
    <name type="scientific">Bugula neritina</name>
    <name type="common">Brown bryozoan</name>
    <name type="synonym">Sertularia neritina</name>
    <dbReference type="NCBI Taxonomy" id="10212"/>
    <lineage>
        <taxon>Eukaryota</taxon>
        <taxon>Metazoa</taxon>
        <taxon>Spiralia</taxon>
        <taxon>Lophotrochozoa</taxon>
        <taxon>Bryozoa</taxon>
        <taxon>Gymnolaemata</taxon>
        <taxon>Cheilostomatida</taxon>
        <taxon>Flustrina</taxon>
        <taxon>Buguloidea</taxon>
        <taxon>Bugulidae</taxon>
        <taxon>Bugula</taxon>
    </lineage>
</organism>
<dbReference type="AlphaFoldDB" id="A0A7J7K3M9"/>
<name>A0A7J7K3M9_BUGNE</name>
<keyword evidence="2" id="KW-1185">Reference proteome</keyword>
<dbReference type="EMBL" id="VXIV02001421">
    <property type="protein sequence ID" value="KAF6033229.1"/>
    <property type="molecule type" value="Genomic_DNA"/>
</dbReference>
<reference evidence="1" key="1">
    <citation type="submission" date="2020-06" db="EMBL/GenBank/DDBJ databases">
        <title>Draft genome of Bugula neritina, a colonial animal packing powerful symbionts and potential medicines.</title>
        <authorList>
            <person name="Rayko M."/>
        </authorList>
    </citation>
    <scope>NUCLEOTIDE SEQUENCE [LARGE SCALE GENOMIC DNA]</scope>
    <source>
        <strain evidence="1">Kwan_BN1</strain>
    </source>
</reference>
<evidence type="ECO:0000313" key="1">
    <source>
        <dbReference type="EMBL" id="KAF6033229.1"/>
    </source>
</evidence>
<proteinExistence type="predicted"/>
<sequence>MFQIKAIEDQTLQLMMEVSHYEATVNNELVDFAQQLSSQKSSLENVRSAAIEVCDSEIDLMVKQYTKTVNSIKTATNYEVPTYYPTYRQIRIGKNELIYCESVIAFNLSAL</sequence>
<protein>
    <submittedName>
        <fullName evidence="1">Uncharacterized protein</fullName>
    </submittedName>
</protein>